<accession>A0A4R2RI28</accession>
<dbReference type="AlphaFoldDB" id="A0A4R2RI28"/>
<comment type="caution">
    <text evidence="15">The sequence shown here is derived from an EMBL/GenBank/DDBJ whole genome shotgun (WGS) entry which is preliminary data.</text>
</comment>
<dbReference type="InterPro" id="IPR004733">
    <property type="entry name" value="PurM_cligase"/>
</dbReference>
<dbReference type="InterPro" id="IPR010918">
    <property type="entry name" value="PurM-like_C_dom"/>
</dbReference>
<dbReference type="HAMAP" id="MF_00741">
    <property type="entry name" value="AIRS"/>
    <property type="match status" value="1"/>
</dbReference>
<keyword evidence="12" id="KW-0658">Purine biosynthesis</keyword>
<dbReference type="SUPFAM" id="SSF56042">
    <property type="entry name" value="PurM C-terminal domain-like"/>
    <property type="match status" value="1"/>
</dbReference>
<comment type="catalytic activity">
    <reaction evidence="11 12">
        <text>2-formamido-N(1)-(5-O-phospho-beta-D-ribosyl)acetamidine + ATP = 5-amino-1-(5-phospho-beta-D-ribosyl)imidazole + ADP + phosphate + H(+)</text>
        <dbReference type="Rhea" id="RHEA:23032"/>
        <dbReference type="ChEBI" id="CHEBI:15378"/>
        <dbReference type="ChEBI" id="CHEBI:30616"/>
        <dbReference type="ChEBI" id="CHEBI:43474"/>
        <dbReference type="ChEBI" id="CHEBI:137981"/>
        <dbReference type="ChEBI" id="CHEBI:147287"/>
        <dbReference type="ChEBI" id="CHEBI:456216"/>
        <dbReference type="EC" id="6.3.3.1"/>
    </reaction>
</comment>
<evidence type="ECO:0000259" key="13">
    <source>
        <dbReference type="Pfam" id="PF00586"/>
    </source>
</evidence>
<keyword evidence="7 12" id="KW-0067">ATP-binding</keyword>
<dbReference type="InterPro" id="IPR016188">
    <property type="entry name" value="PurM-like_N"/>
</dbReference>
<evidence type="ECO:0000313" key="15">
    <source>
        <dbReference type="EMBL" id="TCP62663.1"/>
    </source>
</evidence>
<proteinExistence type="inferred from homology"/>
<evidence type="ECO:0000256" key="11">
    <source>
        <dbReference type="ARBA" id="ARBA00049057"/>
    </source>
</evidence>
<sequence>MSTTTPSPAEGLSYAAAGVDIAAGNRAVDLFKSHVKSTLRPGVLTDIGGFGGLFALDRDKYEQPVLVSGTDGVGTKLRVAMLMDKHDTIGIDCVAMCVNDILVQGAEPLFFLDYVAVGKLSPEKVATIVGGVADGCRQAGCALIGGETAEMPGFYAEEDYDMAGFAVGIVDRKKIIDGSTIIPGDVLIGLPSAGLHSNGYSLARKILLEHAGYSIDTHLDELGHTVGEEMLVPTRIYVKPLLKLMEKINVKGMAHITGGGITENVPRVLPKGFQAQIEPGSWPIPPVFSLMQRLGAVAEDEMLRTFNCGIGMVVVVAPEDAEAAMAYLTEMGEANYRIGQIIVHGEGCAMPASVTYTGALPWTKAEGT</sequence>
<dbReference type="CDD" id="cd02196">
    <property type="entry name" value="PurM"/>
    <property type="match status" value="1"/>
</dbReference>
<feature type="domain" description="PurM-like C-terminal" evidence="14">
    <location>
        <begin position="183"/>
        <end position="343"/>
    </location>
</feature>
<evidence type="ECO:0000256" key="4">
    <source>
        <dbReference type="ARBA" id="ARBA00020367"/>
    </source>
</evidence>
<evidence type="ECO:0000259" key="14">
    <source>
        <dbReference type="Pfam" id="PF02769"/>
    </source>
</evidence>
<dbReference type="RefSeq" id="WP_131919705.1">
    <property type="nucleotide sequence ID" value="NZ_JAOQNU010000018.1"/>
</dbReference>
<evidence type="ECO:0000256" key="9">
    <source>
        <dbReference type="ARBA" id="ARBA00032931"/>
    </source>
</evidence>
<comment type="similarity">
    <text evidence="2 12">Belongs to the AIR synthase family.</text>
</comment>
<keyword evidence="12" id="KW-0963">Cytoplasm</keyword>
<protein>
    <recommendedName>
        <fullName evidence="4 12">Phosphoribosylformylglycinamidine cyclo-ligase</fullName>
        <ecNumber evidence="3 12">6.3.3.1</ecNumber>
    </recommendedName>
    <alternativeName>
        <fullName evidence="9 12">AIR synthase</fullName>
    </alternativeName>
    <alternativeName>
        <fullName evidence="10 12">AIRS</fullName>
    </alternativeName>
    <alternativeName>
        <fullName evidence="8 12">Phosphoribosyl-aminoimidazole synthetase</fullName>
    </alternativeName>
</protein>
<dbReference type="FunFam" id="3.90.650.10:FF:000001">
    <property type="entry name" value="Phosphoribosylformylglycinamidine cyclo-ligase"/>
    <property type="match status" value="1"/>
</dbReference>
<dbReference type="PANTHER" id="PTHR10520:SF12">
    <property type="entry name" value="TRIFUNCTIONAL PURINE BIOSYNTHETIC PROTEIN ADENOSINE-3"/>
    <property type="match status" value="1"/>
</dbReference>
<dbReference type="NCBIfam" id="TIGR00878">
    <property type="entry name" value="purM"/>
    <property type="match status" value="1"/>
</dbReference>
<dbReference type="Pfam" id="PF02769">
    <property type="entry name" value="AIRS_C"/>
    <property type="match status" value="1"/>
</dbReference>
<evidence type="ECO:0000313" key="16">
    <source>
        <dbReference type="Proteomes" id="UP000294813"/>
    </source>
</evidence>
<dbReference type="Proteomes" id="UP000294813">
    <property type="component" value="Unassembled WGS sequence"/>
</dbReference>
<organism evidence="15 16">
    <name type="scientific">Heliophilum fasciatum</name>
    <dbReference type="NCBI Taxonomy" id="35700"/>
    <lineage>
        <taxon>Bacteria</taxon>
        <taxon>Bacillati</taxon>
        <taxon>Bacillota</taxon>
        <taxon>Clostridia</taxon>
        <taxon>Eubacteriales</taxon>
        <taxon>Heliobacteriaceae</taxon>
        <taxon>Heliophilum</taxon>
    </lineage>
</organism>
<evidence type="ECO:0000256" key="7">
    <source>
        <dbReference type="ARBA" id="ARBA00022840"/>
    </source>
</evidence>
<dbReference type="GO" id="GO:0046084">
    <property type="term" value="P:adenine biosynthetic process"/>
    <property type="evidence" value="ECO:0007669"/>
    <property type="project" value="TreeGrafter"/>
</dbReference>
<dbReference type="Pfam" id="PF00586">
    <property type="entry name" value="AIRS"/>
    <property type="match status" value="1"/>
</dbReference>
<evidence type="ECO:0000256" key="5">
    <source>
        <dbReference type="ARBA" id="ARBA00022598"/>
    </source>
</evidence>
<evidence type="ECO:0000256" key="2">
    <source>
        <dbReference type="ARBA" id="ARBA00010280"/>
    </source>
</evidence>
<dbReference type="EC" id="6.3.3.1" evidence="3 12"/>
<dbReference type="GO" id="GO:0006189">
    <property type="term" value="P:'de novo' IMP biosynthetic process"/>
    <property type="evidence" value="ECO:0007669"/>
    <property type="project" value="UniProtKB-UniRule"/>
</dbReference>
<dbReference type="FunFam" id="3.30.1330.10:FF:000001">
    <property type="entry name" value="Phosphoribosylformylglycinamidine cyclo-ligase"/>
    <property type="match status" value="1"/>
</dbReference>
<keyword evidence="5 12" id="KW-0436">Ligase</keyword>
<dbReference type="Gene3D" id="3.90.650.10">
    <property type="entry name" value="PurM-like C-terminal domain"/>
    <property type="match status" value="1"/>
</dbReference>
<dbReference type="InterPro" id="IPR036676">
    <property type="entry name" value="PurM-like_C_sf"/>
</dbReference>
<comment type="subcellular location">
    <subcellularLocation>
        <location evidence="12">Cytoplasm</location>
    </subcellularLocation>
</comment>
<keyword evidence="6 12" id="KW-0547">Nucleotide-binding</keyword>
<evidence type="ECO:0000256" key="1">
    <source>
        <dbReference type="ARBA" id="ARBA00004686"/>
    </source>
</evidence>
<reference evidence="15 16" key="1">
    <citation type="submission" date="2019-03" db="EMBL/GenBank/DDBJ databases">
        <title>Genomic Encyclopedia of Type Strains, Phase IV (KMG-IV): sequencing the most valuable type-strain genomes for metagenomic binning, comparative biology and taxonomic classification.</title>
        <authorList>
            <person name="Goeker M."/>
        </authorList>
    </citation>
    <scope>NUCLEOTIDE SEQUENCE [LARGE SCALE GENOMIC DNA]</scope>
    <source>
        <strain evidence="15 16">DSM 11170</strain>
    </source>
</reference>
<dbReference type="Gene3D" id="3.30.1330.10">
    <property type="entry name" value="PurM-like, N-terminal domain"/>
    <property type="match status" value="1"/>
</dbReference>
<dbReference type="PANTHER" id="PTHR10520">
    <property type="entry name" value="TRIFUNCTIONAL PURINE BIOSYNTHETIC PROTEIN ADENOSINE-3-RELATED"/>
    <property type="match status" value="1"/>
</dbReference>
<evidence type="ECO:0000256" key="6">
    <source>
        <dbReference type="ARBA" id="ARBA00022741"/>
    </source>
</evidence>
<gene>
    <name evidence="12" type="primary">purM</name>
    <name evidence="15" type="ORF">EDD73_11910</name>
</gene>
<evidence type="ECO:0000256" key="3">
    <source>
        <dbReference type="ARBA" id="ARBA00013047"/>
    </source>
</evidence>
<evidence type="ECO:0000256" key="12">
    <source>
        <dbReference type="HAMAP-Rule" id="MF_00741"/>
    </source>
</evidence>
<comment type="pathway">
    <text evidence="1 12">Purine metabolism; IMP biosynthesis via de novo pathway; 5-amino-1-(5-phospho-D-ribosyl)imidazole from N(2)-formyl-N(1)-(5-phospho-D-ribosyl)glycinamide: step 2/2.</text>
</comment>
<feature type="domain" description="PurM-like N-terminal" evidence="13">
    <location>
        <begin position="65"/>
        <end position="170"/>
    </location>
</feature>
<dbReference type="GO" id="GO:0005829">
    <property type="term" value="C:cytosol"/>
    <property type="evidence" value="ECO:0007669"/>
    <property type="project" value="TreeGrafter"/>
</dbReference>
<dbReference type="GO" id="GO:0004641">
    <property type="term" value="F:phosphoribosylformylglycinamidine cyclo-ligase activity"/>
    <property type="evidence" value="ECO:0007669"/>
    <property type="project" value="UniProtKB-UniRule"/>
</dbReference>
<dbReference type="GO" id="GO:0005524">
    <property type="term" value="F:ATP binding"/>
    <property type="evidence" value="ECO:0007669"/>
    <property type="project" value="UniProtKB-KW"/>
</dbReference>
<dbReference type="InterPro" id="IPR036921">
    <property type="entry name" value="PurM-like_N_sf"/>
</dbReference>
<name>A0A4R2RI28_9FIRM</name>
<evidence type="ECO:0000256" key="10">
    <source>
        <dbReference type="ARBA" id="ARBA00033093"/>
    </source>
</evidence>
<dbReference type="EMBL" id="SLXT01000019">
    <property type="protein sequence ID" value="TCP62663.1"/>
    <property type="molecule type" value="Genomic_DNA"/>
</dbReference>
<dbReference type="OrthoDB" id="9802507at2"/>
<evidence type="ECO:0000256" key="8">
    <source>
        <dbReference type="ARBA" id="ARBA00031908"/>
    </source>
</evidence>
<dbReference type="SUPFAM" id="SSF55326">
    <property type="entry name" value="PurM N-terminal domain-like"/>
    <property type="match status" value="1"/>
</dbReference>
<keyword evidence="16" id="KW-1185">Reference proteome</keyword>
<dbReference type="UniPathway" id="UPA00074">
    <property type="reaction ID" value="UER00129"/>
</dbReference>
<dbReference type="GO" id="GO:0004637">
    <property type="term" value="F:phosphoribosylamine-glycine ligase activity"/>
    <property type="evidence" value="ECO:0007669"/>
    <property type="project" value="TreeGrafter"/>
</dbReference>